<feature type="region of interest" description="Disordered" evidence="1">
    <location>
        <begin position="1"/>
        <end position="42"/>
    </location>
</feature>
<dbReference type="OrthoDB" id="4771517at2759"/>
<feature type="compositionally biased region" description="Basic and acidic residues" evidence="1">
    <location>
        <begin position="1"/>
        <end position="35"/>
    </location>
</feature>
<reference evidence="3" key="1">
    <citation type="submission" date="2016-02" db="EMBL/GenBank/DDBJ databases">
        <title>Draft genome sequence of Microdochium bolleyi, a fungal endophyte of beachgrass.</title>
        <authorList>
            <consortium name="DOE Joint Genome Institute"/>
            <person name="David A.S."/>
            <person name="May G."/>
            <person name="Haridas S."/>
            <person name="Lim J."/>
            <person name="Wang M."/>
            <person name="Labutti K."/>
            <person name="Lipzen A."/>
            <person name="Barry K."/>
            <person name="Grigoriev I.V."/>
        </authorList>
    </citation>
    <scope>NUCLEOTIDE SEQUENCE [LARGE SCALE GENOMIC DNA]</scope>
    <source>
        <strain evidence="3">J235TASD1</strain>
    </source>
</reference>
<dbReference type="EMBL" id="KQ964366">
    <property type="protein sequence ID" value="KXJ84655.1"/>
    <property type="molecule type" value="Genomic_DNA"/>
</dbReference>
<protein>
    <submittedName>
        <fullName evidence="2">Uncharacterized protein</fullName>
    </submittedName>
</protein>
<sequence length="120" mass="13779">MADVEELRRLLGEEKRRREEAESRALDEQRRREVAEELATASQPQALQQYLEACHALDLAIQVVTDRSLTTQGDTTNPTGRIFPRRIIPWDDFSTKQEEVWDDLSIGNLFSSVPAFPSQH</sequence>
<keyword evidence="3" id="KW-1185">Reference proteome</keyword>
<gene>
    <name evidence="2" type="ORF">Micbo1qcDRAFT_170061</name>
</gene>
<dbReference type="AlphaFoldDB" id="A0A136II50"/>
<dbReference type="Proteomes" id="UP000070501">
    <property type="component" value="Unassembled WGS sequence"/>
</dbReference>
<evidence type="ECO:0000313" key="3">
    <source>
        <dbReference type="Proteomes" id="UP000070501"/>
    </source>
</evidence>
<evidence type="ECO:0000313" key="2">
    <source>
        <dbReference type="EMBL" id="KXJ84655.1"/>
    </source>
</evidence>
<feature type="non-terminal residue" evidence="2">
    <location>
        <position position="120"/>
    </location>
</feature>
<dbReference type="STRING" id="196109.A0A136II50"/>
<name>A0A136II50_9PEZI</name>
<dbReference type="InParanoid" id="A0A136II50"/>
<accession>A0A136II50</accession>
<evidence type="ECO:0000256" key="1">
    <source>
        <dbReference type="SAM" id="MobiDB-lite"/>
    </source>
</evidence>
<organism evidence="2 3">
    <name type="scientific">Microdochium bolleyi</name>
    <dbReference type="NCBI Taxonomy" id="196109"/>
    <lineage>
        <taxon>Eukaryota</taxon>
        <taxon>Fungi</taxon>
        <taxon>Dikarya</taxon>
        <taxon>Ascomycota</taxon>
        <taxon>Pezizomycotina</taxon>
        <taxon>Sordariomycetes</taxon>
        <taxon>Xylariomycetidae</taxon>
        <taxon>Xylariales</taxon>
        <taxon>Microdochiaceae</taxon>
        <taxon>Microdochium</taxon>
    </lineage>
</organism>
<proteinExistence type="predicted"/>